<dbReference type="RefSeq" id="XP_062878974.1">
    <property type="nucleotide sequence ID" value="XM_063022904.1"/>
</dbReference>
<dbReference type="InterPro" id="IPR029033">
    <property type="entry name" value="His_PPase_superfam"/>
</dbReference>
<sequence length="226" mass="25370">MTREIVGNSDSGKIRIFVVRHGKTDWNAKKILQGHINIDMNDEGKDQARKLGEHFKEIQLDNVVSSDLSRCVETAKFIVDEQKGPEYQETTHLRERNMGKVQGMPLDQALAEYGEDFRNFGEKSDALILRVSEVWNGAIKNAKVKGHKNVLLCTHGGVIRAFINHLHDGLQYGLGNGLYREDLRVPYNTSISVIDIDVASGQGTIQKFGVTEHLGGDFRVTNQLLR</sequence>
<dbReference type="AlphaFoldDB" id="A0AAX4HDY3"/>
<dbReference type="GO" id="GO:0043456">
    <property type="term" value="P:regulation of pentose-phosphate shunt"/>
    <property type="evidence" value="ECO:0007669"/>
    <property type="project" value="TreeGrafter"/>
</dbReference>
<evidence type="ECO:0000313" key="4">
    <source>
        <dbReference type="EMBL" id="WPK26593.1"/>
    </source>
</evidence>
<dbReference type="Pfam" id="PF00300">
    <property type="entry name" value="His_Phos_1"/>
    <property type="match status" value="1"/>
</dbReference>
<evidence type="ECO:0000256" key="2">
    <source>
        <dbReference type="PIRSR" id="PIRSR613078-1"/>
    </source>
</evidence>
<reference evidence="4 5" key="1">
    <citation type="submission" date="2023-10" db="EMBL/GenBank/DDBJ databases">
        <title>Draft Genome Sequence of Candida saopaulonensis from a very Premature Infant with Sepsis.</title>
        <authorList>
            <person name="Ning Y."/>
            <person name="Dai R."/>
            <person name="Xiao M."/>
            <person name="Xu Y."/>
            <person name="Yan Q."/>
            <person name="Zhang L."/>
        </authorList>
    </citation>
    <scope>NUCLEOTIDE SEQUENCE [LARGE SCALE GENOMIC DNA]</scope>
    <source>
        <strain evidence="4 5">19XY460</strain>
    </source>
</reference>
<gene>
    <name evidence="4" type="ORF">PUMCH_003951</name>
</gene>
<dbReference type="InterPro" id="IPR013078">
    <property type="entry name" value="His_Pase_superF_clade-1"/>
</dbReference>
<dbReference type="EMBL" id="CP138898">
    <property type="protein sequence ID" value="WPK26593.1"/>
    <property type="molecule type" value="Genomic_DNA"/>
</dbReference>
<dbReference type="CDD" id="cd07067">
    <property type="entry name" value="HP_PGM_like"/>
    <property type="match status" value="1"/>
</dbReference>
<organism evidence="4 5">
    <name type="scientific">Australozyma saopauloensis</name>
    <dbReference type="NCBI Taxonomy" id="291208"/>
    <lineage>
        <taxon>Eukaryota</taxon>
        <taxon>Fungi</taxon>
        <taxon>Dikarya</taxon>
        <taxon>Ascomycota</taxon>
        <taxon>Saccharomycotina</taxon>
        <taxon>Pichiomycetes</taxon>
        <taxon>Metschnikowiaceae</taxon>
        <taxon>Australozyma</taxon>
    </lineage>
</organism>
<feature type="binding site" evidence="3">
    <location>
        <position position="70"/>
    </location>
    <ligand>
        <name>substrate</name>
    </ligand>
</feature>
<dbReference type="KEGG" id="asau:88175014"/>
<evidence type="ECO:0008006" key="6">
    <source>
        <dbReference type="Google" id="ProtNLM"/>
    </source>
</evidence>
<keyword evidence="1" id="KW-0378">Hydrolase</keyword>
<feature type="active site" description="Tele-phosphohistidine intermediate" evidence="2">
    <location>
        <position position="21"/>
    </location>
</feature>
<dbReference type="Gene3D" id="3.40.50.1240">
    <property type="entry name" value="Phosphoglycerate mutase-like"/>
    <property type="match status" value="1"/>
</dbReference>
<dbReference type="GO" id="GO:0005829">
    <property type="term" value="C:cytosol"/>
    <property type="evidence" value="ECO:0007669"/>
    <property type="project" value="TreeGrafter"/>
</dbReference>
<protein>
    <recommendedName>
        <fullName evidence="6">Phosphoglycerate mutase</fullName>
    </recommendedName>
</protein>
<accession>A0AAX4HDY3</accession>
<dbReference type="InterPro" id="IPR051695">
    <property type="entry name" value="Phosphoglycerate_Mutase"/>
</dbReference>
<evidence type="ECO:0000256" key="1">
    <source>
        <dbReference type="ARBA" id="ARBA00022801"/>
    </source>
</evidence>
<dbReference type="GeneID" id="88175014"/>
<dbReference type="GO" id="GO:0045820">
    <property type="term" value="P:negative regulation of glycolytic process"/>
    <property type="evidence" value="ECO:0007669"/>
    <property type="project" value="TreeGrafter"/>
</dbReference>
<dbReference type="GO" id="GO:0004331">
    <property type="term" value="F:fructose-2,6-bisphosphate 2-phosphatase activity"/>
    <property type="evidence" value="ECO:0007669"/>
    <property type="project" value="TreeGrafter"/>
</dbReference>
<dbReference type="SMART" id="SM00855">
    <property type="entry name" value="PGAM"/>
    <property type="match status" value="1"/>
</dbReference>
<proteinExistence type="predicted"/>
<dbReference type="SUPFAM" id="SSF53254">
    <property type="entry name" value="Phosphoglycerate mutase-like"/>
    <property type="match status" value="1"/>
</dbReference>
<keyword evidence="5" id="KW-1185">Reference proteome</keyword>
<dbReference type="PANTHER" id="PTHR46517:SF1">
    <property type="entry name" value="FRUCTOSE-2,6-BISPHOSPHATASE TIGAR"/>
    <property type="match status" value="1"/>
</dbReference>
<dbReference type="PANTHER" id="PTHR46517">
    <property type="entry name" value="FRUCTOSE-2,6-BISPHOSPHATASE TIGAR"/>
    <property type="match status" value="1"/>
</dbReference>
<feature type="binding site" evidence="3">
    <location>
        <begin position="20"/>
        <end position="27"/>
    </location>
    <ligand>
        <name>substrate</name>
    </ligand>
</feature>
<evidence type="ECO:0000313" key="5">
    <source>
        <dbReference type="Proteomes" id="UP001338582"/>
    </source>
</evidence>
<feature type="active site" description="Proton donor/acceptor" evidence="2">
    <location>
        <position position="95"/>
    </location>
</feature>
<dbReference type="Proteomes" id="UP001338582">
    <property type="component" value="Chromosome 5"/>
</dbReference>
<name>A0AAX4HDY3_9ASCO</name>
<evidence type="ECO:0000256" key="3">
    <source>
        <dbReference type="PIRSR" id="PIRSR613078-2"/>
    </source>
</evidence>